<feature type="region of interest" description="Disordered" evidence="2">
    <location>
        <begin position="227"/>
        <end position="249"/>
    </location>
</feature>
<dbReference type="KEGG" id="ndv:NDEV_1878"/>
<reference evidence="5" key="1">
    <citation type="submission" date="2015-10" db="EMBL/GenBank/DDBJ databases">
        <authorList>
            <person name="Lehtovirta-Morley L.E."/>
            <person name="Vieille C."/>
        </authorList>
    </citation>
    <scope>NUCLEOTIDE SEQUENCE [LARGE SCALE GENOMIC DNA]</scope>
</reference>
<evidence type="ECO:0000313" key="5">
    <source>
        <dbReference type="Proteomes" id="UP000196239"/>
    </source>
</evidence>
<feature type="transmembrane region" description="Helical" evidence="3">
    <location>
        <begin position="6"/>
        <end position="21"/>
    </location>
</feature>
<proteinExistence type="predicted"/>
<name>A0A128A5M6_9ARCH</name>
<feature type="coiled-coil region" evidence="1">
    <location>
        <begin position="175"/>
        <end position="202"/>
    </location>
</feature>
<evidence type="ECO:0000256" key="2">
    <source>
        <dbReference type="SAM" id="MobiDB-lite"/>
    </source>
</evidence>
<feature type="transmembrane region" description="Helical" evidence="3">
    <location>
        <begin position="33"/>
        <end position="51"/>
    </location>
</feature>
<dbReference type="AlphaFoldDB" id="A0A128A5M6"/>
<accession>A0A128A5M6</accession>
<keyword evidence="3" id="KW-1133">Transmembrane helix</keyword>
<feature type="transmembrane region" description="Helical" evidence="3">
    <location>
        <begin position="71"/>
        <end position="91"/>
    </location>
</feature>
<sequence length="396" mass="44039">MILDLVLISSIVSIPILAGALKDKSSSSTVRSLTKIIAPVVGIFPLCYIFYTLLQAAGIRISFDLGQSQNYGTIPLILFAGCSYLISLKLVEFGEKIGEEERCGIRDDTRNVTEQVEEILIPKLQEHASQVEARTGIVLDKKLEEFVLHFDHTITQITNGFDTLKDAYCECTNSNDNMASTNKELRQTLDDIKTELESLRGFTGEIVDLCNKLDEKNIILQSRIETLEPEKQEPETDTQDETGAKLTSQDGMANRTIGLEAQHEMARYLGEIGFDIKESHGAGEADYIIRKKDAIVAIGSNKAYMLYNEPKRMQRRISSKDVEPEIILAKKLQVPLVILVTNRKNGRRWAGLVSENDLSQWSGISTPVILAKDDESSEKVLQEDFANVLGTIGAVI</sequence>
<dbReference type="EMBL" id="LN890280">
    <property type="protein sequence ID" value="CUR52640.1"/>
    <property type="molecule type" value="Genomic_DNA"/>
</dbReference>
<keyword evidence="3" id="KW-0812">Transmembrane</keyword>
<evidence type="ECO:0000256" key="1">
    <source>
        <dbReference type="SAM" id="Coils"/>
    </source>
</evidence>
<gene>
    <name evidence="4" type="ORF">NDEV_1878</name>
</gene>
<organism evidence="4 5">
    <name type="scientific">Nitrosotalea devaniterrae</name>
    <dbReference type="NCBI Taxonomy" id="1078905"/>
    <lineage>
        <taxon>Archaea</taxon>
        <taxon>Nitrososphaerota</taxon>
        <taxon>Nitrososphaeria</taxon>
        <taxon>Nitrosotaleales</taxon>
        <taxon>Nitrosotaleaceae</taxon>
        <taxon>Nitrosotalea</taxon>
    </lineage>
</organism>
<keyword evidence="1" id="KW-0175">Coiled coil</keyword>
<keyword evidence="3" id="KW-0472">Membrane</keyword>
<protein>
    <submittedName>
        <fullName evidence="4">Uncharacterized protein</fullName>
    </submittedName>
</protein>
<evidence type="ECO:0000313" key="4">
    <source>
        <dbReference type="EMBL" id="CUR52640.1"/>
    </source>
</evidence>
<evidence type="ECO:0000256" key="3">
    <source>
        <dbReference type="SAM" id="Phobius"/>
    </source>
</evidence>
<dbReference type="Proteomes" id="UP000196239">
    <property type="component" value="Chromosome 1"/>
</dbReference>
<keyword evidence="5" id="KW-1185">Reference proteome</keyword>